<accession>A0A915HZ94</accession>
<sequence length="174" mass="19730">MQWIDSKEEQKSILDKHFPPSFPRVPGEYAIRQENRHVQQCDHATADPQRYLSAQIADEMQNVACRHGLKPGVGPRVQRRGRRVHFITPCVALNVTPGAARRHGVDHVLILGDVWYDAIESLMATLFSNFKIIEIDFLILIVVVILAIVEMFIMAKLVHSAVNEKPDPSVWSNT</sequence>
<evidence type="ECO:0000313" key="2">
    <source>
        <dbReference type="Proteomes" id="UP000887565"/>
    </source>
</evidence>
<evidence type="ECO:0000256" key="1">
    <source>
        <dbReference type="SAM" id="Phobius"/>
    </source>
</evidence>
<reference evidence="3" key="1">
    <citation type="submission" date="2022-11" db="UniProtKB">
        <authorList>
            <consortium name="WormBaseParasite"/>
        </authorList>
    </citation>
    <scope>IDENTIFICATION</scope>
</reference>
<proteinExistence type="predicted"/>
<keyword evidence="1" id="KW-0812">Transmembrane</keyword>
<dbReference type="Proteomes" id="UP000887565">
    <property type="component" value="Unplaced"/>
</dbReference>
<organism evidence="2 3">
    <name type="scientific">Romanomermis culicivorax</name>
    <name type="common">Nematode worm</name>
    <dbReference type="NCBI Taxonomy" id="13658"/>
    <lineage>
        <taxon>Eukaryota</taxon>
        <taxon>Metazoa</taxon>
        <taxon>Ecdysozoa</taxon>
        <taxon>Nematoda</taxon>
        <taxon>Enoplea</taxon>
        <taxon>Dorylaimia</taxon>
        <taxon>Mermithida</taxon>
        <taxon>Mermithoidea</taxon>
        <taxon>Mermithidae</taxon>
        <taxon>Romanomermis</taxon>
    </lineage>
</organism>
<dbReference type="AlphaFoldDB" id="A0A915HZ94"/>
<name>A0A915HZ94_ROMCU</name>
<evidence type="ECO:0000313" key="3">
    <source>
        <dbReference type="WBParaSite" id="nRc.2.0.1.t06586-RA"/>
    </source>
</evidence>
<keyword evidence="2" id="KW-1185">Reference proteome</keyword>
<dbReference type="WBParaSite" id="nRc.2.0.1.t06586-RA">
    <property type="protein sequence ID" value="nRc.2.0.1.t06586-RA"/>
    <property type="gene ID" value="nRc.2.0.1.g06586"/>
</dbReference>
<feature type="transmembrane region" description="Helical" evidence="1">
    <location>
        <begin position="137"/>
        <end position="158"/>
    </location>
</feature>
<keyword evidence="1" id="KW-1133">Transmembrane helix</keyword>
<keyword evidence="1" id="KW-0472">Membrane</keyword>
<protein>
    <submittedName>
        <fullName evidence="3">Uncharacterized protein</fullName>
    </submittedName>
</protein>